<reference evidence="4 5" key="1">
    <citation type="submission" date="2023-03" db="EMBL/GenBank/DDBJ databases">
        <title>Mating type loci evolution in Malassezia.</title>
        <authorList>
            <person name="Coelho M.A."/>
        </authorList>
    </citation>
    <scope>NUCLEOTIDE SEQUENCE [LARGE SCALE GENOMIC DNA]</scope>
    <source>
        <strain evidence="4 5">CBS 9725</strain>
    </source>
</reference>
<dbReference type="PANTHER" id="PTHR21431:SF0">
    <property type="entry name" value="PREFOLDIN SUBUNIT 6"/>
    <property type="match status" value="1"/>
</dbReference>
<dbReference type="InterPro" id="IPR002777">
    <property type="entry name" value="PFD_beta-like"/>
</dbReference>
<dbReference type="GO" id="GO:0051082">
    <property type="term" value="F:unfolded protein binding"/>
    <property type="evidence" value="ECO:0007669"/>
    <property type="project" value="InterPro"/>
</dbReference>
<protein>
    <submittedName>
        <fullName evidence="4">Prefoldin subunit 6</fullName>
    </submittedName>
</protein>
<proteinExistence type="inferred from homology"/>
<evidence type="ECO:0000313" key="5">
    <source>
        <dbReference type="Proteomes" id="UP001219567"/>
    </source>
</evidence>
<dbReference type="PANTHER" id="PTHR21431">
    <property type="entry name" value="PREFOLDIN SUBUNIT 6"/>
    <property type="match status" value="1"/>
</dbReference>
<dbReference type="CDD" id="cd23161">
    <property type="entry name" value="Prefoldin_6"/>
    <property type="match status" value="1"/>
</dbReference>
<evidence type="ECO:0000256" key="3">
    <source>
        <dbReference type="SAM" id="Coils"/>
    </source>
</evidence>
<dbReference type="SUPFAM" id="SSF46579">
    <property type="entry name" value="Prefoldin"/>
    <property type="match status" value="1"/>
</dbReference>
<feature type="coiled-coil region" evidence="3">
    <location>
        <begin position="71"/>
        <end position="105"/>
    </location>
</feature>
<dbReference type="GO" id="GO:0005737">
    <property type="term" value="C:cytoplasm"/>
    <property type="evidence" value="ECO:0007669"/>
    <property type="project" value="TreeGrafter"/>
</dbReference>
<comment type="similarity">
    <text evidence="1">Belongs to the prefoldin subunit beta family.</text>
</comment>
<dbReference type="InterPro" id="IPR009053">
    <property type="entry name" value="Prefoldin"/>
</dbReference>
<dbReference type="GO" id="GO:0006457">
    <property type="term" value="P:protein folding"/>
    <property type="evidence" value="ECO:0007669"/>
    <property type="project" value="InterPro"/>
</dbReference>
<dbReference type="GO" id="GO:0051131">
    <property type="term" value="P:chaperone-mediated protein complex assembly"/>
    <property type="evidence" value="ECO:0007669"/>
    <property type="project" value="TreeGrafter"/>
</dbReference>
<dbReference type="GO" id="GO:0051087">
    <property type="term" value="F:protein-folding chaperone binding"/>
    <property type="evidence" value="ECO:0007669"/>
    <property type="project" value="TreeGrafter"/>
</dbReference>
<evidence type="ECO:0000256" key="2">
    <source>
        <dbReference type="ARBA" id="ARBA00023186"/>
    </source>
</evidence>
<dbReference type="EMBL" id="CP119947">
    <property type="protein sequence ID" value="WFD00707.1"/>
    <property type="molecule type" value="Genomic_DNA"/>
</dbReference>
<keyword evidence="3" id="KW-0175">Coiled coil</keyword>
<keyword evidence="5" id="KW-1185">Reference proteome</keyword>
<evidence type="ECO:0000313" key="4">
    <source>
        <dbReference type="EMBL" id="WFD00707.1"/>
    </source>
</evidence>
<dbReference type="FunFam" id="1.10.287.370:FF:000003">
    <property type="entry name" value="Prefoldin subunit 6"/>
    <property type="match status" value="1"/>
</dbReference>
<dbReference type="Proteomes" id="UP001219567">
    <property type="component" value="Chromosome 5"/>
</dbReference>
<evidence type="ECO:0000256" key="1">
    <source>
        <dbReference type="ARBA" id="ARBA00008045"/>
    </source>
</evidence>
<dbReference type="Gene3D" id="1.10.287.370">
    <property type="match status" value="1"/>
</dbReference>
<accession>A0AAJ6CKG9</accession>
<keyword evidence="2" id="KW-0143">Chaperone</keyword>
<dbReference type="GO" id="GO:0016272">
    <property type="term" value="C:prefoldin complex"/>
    <property type="evidence" value="ECO:0007669"/>
    <property type="project" value="InterPro"/>
</dbReference>
<name>A0AAJ6CKG9_9BASI</name>
<dbReference type="Pfam" id="PF01920">
    <property type="entry name" value="Prefoldin_2"/>
    <property type="match status" value="1"/>
</dbReference>
<organism evidence="4 5">
    <name type="scientific">Malassezia yamatoensis</name>
    <dbReference type="NCBI Taxonomy" id="253288"/>
    <lineage>
        <taxon>Eukaryota</taxon>
        <taxon>Fungi</taxon>
        <taxon>Dikarya</taxon>
        <taxon>Basidiomycota</taxon>
        <taxon>Ustilaginomycotina</taxon>
        <taxon>Malasseziomycetes</taxon>
        <taxon>Malasseziales</taxon>
        <taxon>Malasseziaceae</taxon>
        <taxon>Malassezia</taxon>
    </lineage>
</organism>
<sequence length="110" mass="12676">MSRADALKPSLNRFQELQAEFEAAVDSHQQLVSQLSENQQVQKEFSRLEPDARVYKRTGPVLLPQDFAEANDNVNKRIEYIQKELQRVEKQTESLSTQRDQIKSEVGIMG</sequence>
<dbReference type="AlphaFoldDB" id="A0AAJ6CKG9"/>
<gene>
    <name evidence="4" type="primary">YKE2</name>
    <name evidence="4" type="ORF">MYAM1_003459</name>
</gene>